<feature type="transmembrane region" description="Helical" evidence="1">
    <location>
        <begin position="340"/>
        <end position="359"/>
    </location>
</feature>
<comment type="caution">
    <text evidence="2">The sequence shown here is derived from an EMBL/GenBank/DDBJ whole genome shotgun (WGS) entry which is preliminary data.</text>
</comment>
<keyword evidence="1" id="KW-0812">Transmembrane</keyword>
<feature type="transmembrane region" description="Helical" evidence="1">
    <location>
        <begin position="205"/>
        <end position="234"/>
    </location>
</feature>
<keyword evidence="1" id="KW-0472">Membrane</keyword>
<protein>
    <recommendedName>
        <fullName evidence="4">O-antigen polymerase</fullName>
    </recommendedName>
</protein>
<dbReference type="EMBL" id="AGXG01000077">
    <property type="protein sequence ID" value="EIY28471.1"/>
    <property type="molecule type" value="Genomic_DNA"/>
</dbReference>
<evidence type="ECO:0000313" key="2">
    <source>
        <dbReference type="EMBL" id="EIY28471.1"/>
    </source>
</evidence>
<feature type="transmembrane region" description="Helical" evidence="1">
    <location>
        <begin position="111"/>
        <end position="132"/>
    </location>
</feature>
<organism evidence="2 3">
    <name type="scientific">Bacteroides cellulosilyticus CL02T12C19</name>
    <dbReference type="NCBI Taxonomy" id="997874"/>
    <lineage>
        <taxon>Bacteria</taxon>
        <taxon>Pseudomonadati</taxon>
        <taxon>Bacteroidota</taxon>
        <taxon>Bacteroidia</taxon>
        <taxon>Bacteroidales</taxon>
        <taxon>Bacteroidaceae</taxon>
        <taxon>Bacteroides</taxon>
    </lineage>
</organism>
<dbReference type="PATRIC" id="fig|997874.3.peg.3544"/>
<evidence type="ECO:0000256" key="1">
    <source>
        <dbReference type="SAM" id="Phobius"/>
    </source>
</evidence>
<feature type="transmembrane region" description="Helical" evidence="1">
    <location>
        <begin position="83"/>
        <end position="99"/>
    </location>
</feature>
<proteinExistence type="predicted"/>
<keyword evidence="3" id="KW-1185">Reference proteome</keyword>
<feature type="transmembrane region" description="Helical" evidence="1">
    <location>
        <begin position="7"/>
        <end position="23"/>
    </location>
</feature>
<feature type="transmembrane region" description="Helical" evidence="1">
    <location>
        <begin position="176"/>
        <end position="193"/>
    </location>
</feature>
<feature type="transmembrane region" description="Helical" evidence="1">
    <location>
        <begin position="59"/>
        <end position="77"/>
    </location>
</feature>
<feature type="transmembrane region" description="Helical" evidence="1">
    <location>
        <begin position="365"/>
        <end position="395"/>
    </location>
</feature>
<reference evidence="2 3" key="1">
    <citation type="submission" date="2012-02" db="EMBL/GenBank/DDBJ databases">
        <title>The Genome Sequence of Bacteroides cellulosilyticus CL02T12C19.</title>
        <authorList>
            <consortium name="The Broad Institute Genome Sequencing Platform"/>
            <person name="Earl A."/>
            <person name="Ward D."/>
            <person name="Feldgarden M."/>
            <person name="Gevers D."/>
            <person name="Zitomersky N.L."/>
            <person name="Coyne M.J."/>
            <person name="Comstock L.E."/>
            <person name="Young S.K."/>
            <person name="Zeng Q."/>
            <person name="Gargeya S."/>
            <person name="Fitzgerald M."/>
            <person name="Haas B."/>
            <person name="Abouelleil A."/>
            <person name="Alvarado L."/>
            <person name="Arachchi H.M."/>
            <person name="Berlin A."/>
            <person name="Chapman S.B."/>
            <person name="Gearin G."/>
            <person name="Goldberg J."/>
            <person name="Griggs A."/>
            <person name="Gujja S."/>
            <person name="Hansen M."/>
            <person name="Heiman D."/>
            <person name="Howarth C."/>
            <person name="Larimer J."/>
            <person name="Lui A."/>
            <person name="MacDonald P.J.P."/>
            <person name="McCowen C."/>
            <person name="Montmayeur A."/>
            <person name="Murphy C."/>
            <person name="Neiman D."/>
            <person name="Pearson M."/>
            <person name="Priest M."/>
            <person name="Roberts A."/>
            <person name="Saif S."/>
            <person name="Shea T."/>
            <person name="Sisk P."/>
            <person name="Stolte C."/>
            <person name="Sykes S."/>
            <person name="Wortman J."/>
            <person name="Nusbaum C."/>
            <person name="Birren B."/>
        </authorList>
    </citation>
    <scope>NUCLEOTIDE SEQUENCE [LARGE SCALE GENOMIC DNA]</scope>
    <source>
        <strain evidence="2 3">CL02T12C19</strain>
    </source>
</reference>
<dbReference type="Proteomes" id="UP000003741">
    <property type="component" value="Unassembled WGS sequence"/>
</dbReference>
<dbReference type="HOGENOM" id="CLU_665082_0_0_10"/>
<evidence type="ECO:0000313" key="3">
    <source>
        <dbReference type="Proteomes" id="UP000003741"/>
    </source>
</evidence>
<sequence>MLLSKNSNSIIVTLLLLLYPILYTYGWGFFSFGFIPTILLMISYWIFNRHLYLQYPKVLFLYISYFLIARVLCATSLSTLIAPSTTSMMVVLGFFLFCLRNADIKLFLRCYRIIAFTCIIFFFFQELMYYTIGYRFSGILTVFPLTLGGVDGIDASVWEMARMSADRSSSFFSEPAHFVQFLLPLLILEFLFVSKKKAYLRGSVIAITLLALQSGNALIGLAVFSVFFLCFLYSKFNHAIFLGSLLLILALGIFATSAMLNTEQGEKLLERQEQLNSDQIGSSGFLRIWRGYFVYSSLSLKEQILGVNNKEVLKKRIKKSSVNWSFKDENDLYFNTVQSFLLYTGVVGLFLFLLFIIWIWKENNLAGRCILITFCALCCIASLFFTHTMLLYLILSILMKRENVKCEMIRIKI</sequence>
<gene>
    <name evidence="2" type="ORF">HMPREF1062_03456</name>
</gene>
<dbReference type="AlphaFoldDB" id="I9QGA0"/>
<feature type="transmembrane region" description="Helical" evidence="1">
    <location>
        <begin position="240"/>
        <end position="261"/>
    </location>
</feature>
<evidence type="ECO:0008006" key="4">
    <source>
        <dbReference type="Google" id="ProtNLM"/>
    </source>
</evidence>
<accession>I9QGA0</accession>
<name>I9QGA0_9BACE</name>
<keyword evidence="1" id="KW-1133">Transmembrane helix</keyword>